<sequence length="1060" mass="113509">MMADMGIGQLERQVIEAALVTTRSTSTSFERSEASSQLEQWTSSVGSSPNTTSPIDANCWEAYINIIRASFAGVSNASEYSSASSHGSVTPVASRQSSGCFSSLASASNNIVEQIAYATSPSKPPLQQRQQDEPISLHLQQQVQREANGAKLLLLTLFCTKIRKEYIRLLREQPALAQLVNEELISACWGYFNEEKMRQLGQDDGALMNALCGAIASVAVRSSSNQPVLNEGVMQLISVCQSSIASSLGVAIANPATINFPAIVAMKLLSDIPEEVQSRADLTTAETDAFLEMPRAAVATLLEAIQTPTEFIVTSLKMAESQQWEDATVALSNLASTLAREEIDDIAHCQLPGCLDLIELLLELQSHPIHNVAVPVLEVWLALQDVPTGDRHPSMAEPLYMRLVEVILNRVTYPLTFVSWDEELEVESSDFEEMRRLCTDVLIGTYFLLRSAYLETLANVVVSTDSGEWEVVESALWCLSAVSREACARVKSSQNAGRSGRESPASIDGGATATGLTQVVGSLCAGGSASAARQHPLVLAGITTFLGSYSVVWSLSCPPQSILEILAYLASAISVSSATEGAGRSIRLLLISSASKLAKTAASPGADPSSYNQIASVLTQLMNSALDTGNANVMASVAEGCCRLSMQLKDSSQTQSILSAVAAPSIRRSRSALDAIIASSSVEGSGLALSQTENASQALASCLGVLRELVRFCDASSGEHDAQNHVLSDVLTSAWPVLTDIASHPYCRSNEIVLAGLLEVHSQLLGVVPALIGPYFNDLISFVVRSYEETVCPSSLEYISAAVESFGSENSAIANVAGLDDNATEAMFSQLLAHISQCTFRFVTQTTQPKECTQVIAALFKMTQRYLLFLPAALVQCSEFASLFALGVACLTECKGEVESTRSTLIFLSQLIGWKHLRLPQSKHQQLEQSAGIVDNLLLQHGQKITKACIRGLSGFAPQILWPSFSECLFSIMLHVSSGSANDVGSVLNNWLYAAMTDSSVVGSTQNITQEVGTSIVKILGDLAREGVKSKPRAKMLLADFGKICNNETSVDILLSYSLS</sequence>
<dbReference type="InParanoid" id="B5YMZ5"/>
<comment type="similarity">
    <text evidence="2">Belongs to the importin beta family.</text>
</comment>
<reference evidence="5 6" key="1">
    <citation type="journal article" date="2004" name="Science">
        <title>The genome of the diatom Thalassiosira pseudonana: ecology, evolution, and metabolism.</title>
        <authorList>
            <person name="Armbrust E.V."/>
            <person name="Berges J.A."/>
            <person name="Bowler C."/>
            <person name="Green B.R."/>
            <person name="Martinez D."/>
            <person name="Putnam N.H."/>
            <person name="Zhou S."/>
            <person name="Allen A.E."/>
            <person name="Apt K.E."/>
            <person name="Bechner M."/>
            <person name="Brzezinski M.A."/>
            <person name="Chaal B.K."/>
            <person name="Chiovitti A."/>
            <person name="Davis A.K."/>
            <person name="Demarest M.S."/>
            <person name="Detter J.C."/>
            <person name="Glavina T."/>
            <person name="Goodstein D."/>
            <person name="Hadi M.Z."/>
            <person name="Hellsten U."/>
            <person name="Hildebrand M."/>
            <person name="Jenkins B.D."/>
            <person name="Jurka J."/>
            <person name="Kapitonov V.V."/>
            <person name="Kroger N."/>
            <person name="Lau W.W."/>
            <person name="Lane T.W."/>
            <person name="Larimer F.W."/>
            <person name="Lippmeier J.C."/>
            <person name="Lucas S."/>
            <person name="Medina M."/>
            <person name="Montsant A."/>
            <person name="Obornik M."/>
            <person name="Parker M.S."/>
            <person name="Palenik B."/>
            <person name="Pazour G.J."/>
            <person name="Richardson P.M."/>
            <person name="Rynearson T.A."/>
            <person name="Saito M.A."/>
            <person name="Schwartz D.C."/>
            <person name="Thamatrakoln K."/>
            <person name="Valentin K."/>
            <person name="Vardi A."/>
            <person name="Wilkerson F.P."/>
            <person name="Rokhsar D.S."/>
        </authorList>
    </citation>
    <scope>NUCLEOTIDE SEQUENCE [LARGE SCALE GENOMIC DNA]</scope>
    <source>
        <strain evidence="5 6">CCMP1335</strain>
    </source>
</reference>
<dbReference type="AlphaFoldDB" id="B5YMZ5"/>
<dbReference type="SUPFAM" id="SSF48371">
    <property type="entry name" value="ARM repeat"/>
    <property type="match status" value="1"/>
</dbReference>
<dbReference type="PaxDb" id="35128-Thaps23461"/>
<reference evidence="5 6" key="2">
    <citation type="journal article" date="2008" name="Nature">
        <title>The Phaeodactylum genome reveals the evolutionary history of diatom genomes.</title>
        <authorList>
            <person name="Bowler C."/>
            <person name="Allen A.E."/>
            <person name="Badger J.H."/>
            <person name="Grimwood J."/>
            <person name="Jabbari K."/>
            <person name="Kuo A."/>
            <person name="Maheswari U."/>
            <person name="Martens C."/>
            <person name="Maumus F."/>
            <person name="Otillar R.P."/>
            <person name="Rayko E."/>
            <person name="Salamov A."/>
            <person name="Vandepoele K."/>
            <person name="Beszteri B."/>
            <person name="Gruber A."/>
            <person name="Heijde M."/>
            <person name="Katinka M."/>
            <person name="Mock T."/>
            <person name="Valentin K."/>
            <person name="Verret F."/>
            <person name="Berges J.A."/>
            <person name="Brownlee C."/>
            <person name="Cadoret J.P."/>
            <person name="Chiovitti A."/>
            <person name="Choi C.J."/>
            <person name="Coesel S."/>
            <person name="De Martino A."/>
            <person name="Detter J.C."/>
            <person name="Durkin C."/>
            <person name="Falciatore A."/>
            <person name="Fournet J."/>
            <person name="Haruta M."/>
            <person name="Huysman M.J."/>
            <person name="Jenkins B.D."/>
            <person name="Jiroutova K."/>
            <person name="Jorgensen R.E."/>
            <person name="Joubert Y."/>
            <person name="Kaplan A."/>
            <person name="Kroger N."/>
            <person name="Kroth P.G."/>
            <person name="La Roche J."/>
            <person name="Lindquist E."/>
            <person name="Lommer M."/>
            <person name="Martin-Jezequel V."/>
            <person name="Lopez P.J."/>
            <person name="Lucas S."/>
            <person name="Mangogna M."/>
            <person name="McGinnis K."/>
            <person name="Medlin L.K."/>
            <person name="Montsant A."/>
            <person name="Oudot-Le Secq M.P."/>
            <person name="Napoli C."/>
            <person name="Obornik M."/>
            <person name="Parker M.S."/>
            <person name="Petit J.L."/>
            <person name="Porcel B.M."/>
            <person name="Poulsen N."/>
            <person name="Robison M."/>
            <person name="Rychlewski L."/>
            <person name="Rynearson T.A."/>
            <person name="Schmutz J."/>
            <person name="Shapiro H."/>
            <person name="Siaut M."/>
            <person name="Stanley M."/>
            <person name="Sussman M.R."/>
            <person name="Taylor A.R."/>
            <person name="Vardi A."/>
            <person name="von Dassow P."/>
            <person name="Vyverman W."/>
            <person name="Willis A."/>
            <person name="Wyrwicz L.S."/>
            <person name="Rokhsar D.S."/>
            <person name="Weissenbach J."/>
            <person name="Armbrust E.V."/>
            <person name="Green B.R."/>
            <person name="Van de Peer Y."/>
            <person name="Grigoriev I.V."/>
        </authorList>
    </citation>
    <scope>NUCLEOTIDE SEQUENCE [LARGE SCALE GENOMIC DNA]</scope>
    <source>
        <strain evidence="5 6">CCMP1335</strain>
    </source>
</reference>
<dbReference type="Gene3D" id="1.25.10.10">
    <property type="entry name" value="Leucine-rich Repeat Variant"/>
    <property type="match status" value="1"/>
</dbReference>
<dbReference type="GO" id="GO:0005634">
    <property type="term" value="C:nucleus"/>
    <property type="evidence" value="ECO:0007669"/>
    <property type="project" value="UniProtKB-SubCell"/>
</dbReference>
<evidence type="ECO:0008006" key="7">
    <source>
        <dbReference type="Google" id="ProtNLM"/>
    </source>
</evidence>
<organism evidence="5 6">
    <name type="scientific">Thalassiosira pseudonana</name>
    <name type="common">Marine diatom</name>
    <name type="synonym">Cyclotella nana</name>
    <dbReference type="NCBI Taxonomy" id="35128"/>
    <lineage>
        <taxon>Eukaryota</taxon>
        <taxon>Sar</taxon>
        <taxon>Stramenopiles</taxon>
        <taxon>Ochrophyta</taxon>
        <taxon>Bacillariophyta</taxon>
        <taxon>Coscinodiscophyceae</taxon>
        <taxon>Thalassiosirophycidae</taxon>
        <taxon>Thalassiosirales</taxon>
        <taxon>Thalassiosiraceae</taxon>
        <taxon>Thalassiosira</taxon>
    </lineage>
</organism>
<dbReference type="HOGENOM" id="CLU_289441_0_0_1"/>
<evidence type="ECO:0000313" key="5">
    <source>
        <dbReference type="EMBL" id="ACI64544.1"/>
    </source>
</evidence>
<keyword evidence="3" id="KW-0813">Transport</keyword>
<dbReference type="RefSeq" id="XP_002295827.1">
    <property type="nucleotide sequence ID" value="XM_002295791.1"/>
</dbReference>
<gene>
    <name evidence="5" type="ORF">THAPS_23461</name>
</gene>
<dbReference type="eggNOG" id="ENOG502RUKP">
    <property type="taxonomic scope" value="Eukaryota"/>
</dbReference>
<evidence type="ECO:0000256" key="1">
    <source>
        <dbReference type="ARBA" id="ARBA00004123"/>
    </source>
</evidence>
<protein>
    <recommendedName>
        <fullName evidence="7">Exportin-1/Importin-beta-like domain-containing protein</fullName>
    </recommendedName>
</protein>
<dbReference type="KEGG" id="tps:THAPS_23461"/>
<keyword evidence="4" id="KW-0539">Nucleus</keyword>
<dbReference type="GeneID" id="7449246"/>
<dbReference type="GO" id="GO:0006606">
    <property type="term" value="P:protein import into nucleus"/>
    <property type="evidence" value="ECO:0000318"/>
    <property type="project" value="GO_Central"/>
</dbReference>
<dbReference type="GO" id="GO:0005737">
    <property type="term" value="C:cytoplasm"/>
    <property type="evidence" value="ECO:0000318"/>
    <property type="project" value="GO_Central"/>
</dbReference>
<dbReference type="InterPro" id="IPR016024">
    <property type="entry name" value="ARM-type_fold"/>
</dbReference>
<keyword evidence="6" id="KW-1185">Reference proteome</keyword>
<evidence type="ECO:0000313" key="6">
    <source>
        <dbReference type="Proteomes" id="UP000001449"/>
    </source>
</evidence>
<proteinExistence type="inferred from homology"/>
<dbReference type="OMA" id="FQFFTTH"/>
<evidence type="ECO:0000256" key="4">
    <source>
        <dbReference type="ARBA" id="ARBA00023242"/>
    </source>
</evidence>
<dbReference type="PANTHER" id="PTHR12363:SF33">
    <property type="entry name" value="IMPORTIN-13"/>
    <property type="match status" value="1"/>
</dbReference>
<accession>B5YMZ5</accession>
<evidence type="ECO:0000256" key="3">
    <source>
        <dbReference type="ARBA" id="ARBA00022448"/>
    </source>
</evidence>
<evidence type="ECO:0000256" key="2">
    <source>
        <dbReference type="ARBA" id="ARBA00007991"/>
    </source>
</evidence>
<dbReference type="InterPro" id="IPR011989">
    <property type="entry name" value="ARM-like"/>
</dbReference>
<dbReference type="PANTHER" id="PTHR12363">
    <property type="entry name" value="TRANSPORTIN 3 AND IMPORTIN 13"/>
    <property type="match status" value="1"/>
</dbReference>
<dbReference type="Proteomes" id="UP000001449">
    <property type="component" value="Chromosome 7"/>
</dbReference>
<comment type="subcellular location">
    <subcellularLocation>
        <location evidence="1">Nucleus</location>
    </subcellularLocation>
</comment>
<dbReference type="InterPro" id="IPR051345">
    <property type="entry name" value="Importin_beta-like_NTR"/>
</dbReference>
<name>B5YMZ5_THAPS</name>
<dbReference type="EMBL" id="CP001160">
    <property type="protein sequence ID" value="ACI64544.1"/>
    <property type="molecule type" value="Genomic_DNA"/>
</dbReference>